<dbReference type="Proteomes" id="UP000007939">
    <property type="component" value="Chromosome"/>
</dbReference>
<keyword evidence="3 5" id="KW-0819">tRNA processing</keyword>
<dbReference type="RefSeq" id="WP_013739220.1">
    <property type="nucleotide sequence ID" value="NC_015436.1"/>
</dbReference>
<dbReference type="NCBIfam" id="TIGR00431">
    <property type="entry name" value="TruB"/>
    <property type="match status" value="1"/>
</dbReference>
<dbReference type="InterPro" id="IPR020103">
    <property type="entry name" value="PsdUridine_synth_cat_dom_sf"/>
</dbReference>
<reference evidence="8" key="1">
    <citation type="submission" date="2011-04" db="EMBL/GenBank/DDBJ databases">
        <title>The complete genome of Spirochaeta coccoides DSM 17374.</title>
        <authorList>
            <person name="Lucas S."/>
            <person name="Copeland A."/>
            <person name="Lapidus A."/>
            <person name="Bruce D."/>
            <person name="Goodwin L."/>
            <person name="Pitluck S."/>
            <person name="Peters L."/>
            <person name="Kyrpides N."/>
            <person name="Mavromatis K."/>
            <person name="Pagani I."/>
            <person name="Ivanova N."/>
            <person name="Ovchinnikova G."/>
            <person name="Lu M."/>
            <person name="Detter J.C."/>
            <person name="Tapia R."/>
            <person name="Han C."/>
            <person name="Land M."/>
            <person name="Hauser L."/>
            <person name="Markowitz V."/>
            <person name="Cheng J.-F."/>
            <person name="Hugenholtz P."/>
            <person name="Woyke T."/>
            <person name="Wu D."/>
            <person name="Spring S."/>
            <person name="Schroeder M."/>
            <person name="Brambilla E."/>
            <person name="Klenk H.-P."/>
            <person name="Eisen J.A."/>
        </authorList>
    </citation>
    <scope>NUCLEOTIDE SEQUENCE [LARGE SCALE GENOMIC DNA]</scope>
    <source>
        <strain evidence="8">ATCC BAA-1237 / DSM 17374 / SPN1</strain>
    </source>
</reference>
<dbReference type="InterPro" id="IPR014780">
    <property type="entry name" value="tRNA_psdUridine_synth_TruB"/>
</dbReference>
<dbReference type="EC" id="5.4.99.25" evidence="5"/>
<comment type="catalytic activity">
    <reaction evidence="1 5">
        <text>uridine(55) in tRNA = pseudouridine(55) in tRNA</text>
        <dbReference type="Rhea" id="RHEA:42532"/>
        <dbReference type="Rhea" id="RHEA-COMP:10101"/>
        <dbReference type="Rhea" id="RHEA-COMP:10102"/>
        <dbReference type="ChEBI" id="CHEBI:65314"/>
        <dbReference type="ChEBI" id="CHEBI:65315"/>
        <dbReference type="EC" id="5.4.99.25"/>
    </reaction>
</comment>
<dbReference type="KEGG" id="scc:Spico_0596"/>
<dbReference type="STRING" id="760011.Spico_0596"/>
<evidence type="ECO:0000313" key="7">
    <source>
        <dbReference type="EMBL" id="AEC01824.1"/>
    </source>
</evidence>
<organism evidence="7 8">
    <name type="scientific">Parasphaerochaeta coccoides (strain ATCC BAA-1237 / DSM 17374 / SPN1)</name>
    <name type="common">Sphaerochaeta coccoides</name>
    <dbReference type="NCBI Taxonomy" id="760011"/>
    <lineage>
        <taxon>Bacteria</taxon>
        <taxon>Pseudomonadati</taxon>
        <taxon>Spirochaetota</taxon>
        <taxon>Spirochaetia</taxon>
        <taxon>Spirochaetales</taxon>
        <taxon>Sphaerochaetaceae</taxon>
        <taxon>Parasphaerochaeta</taxon>
    </lineage>
</organism>
<name>F4GK52_PARC1</name>
<evidence type="ECO:0000256" key="5">
    <source>
        <dbReference type="HAMAP-Rule" id="MF_01080"/>
    </source>
</evidence>
<evidence type="ECO:0000256" key="4">
    <source>
        <dbReference type="ARBA" id="ARBA00023235"/>
    </source>
</evidence>
<dbReference type="InterPro" id="IPR002501">
    <property type="entry name" value="PsdUridine_synth_N"/>
</dbReference>
<dbReference type="GO" id="GO:1990481">
    <property type="term" value="P:mRNA pseudouridine synthesis"/>
    <property type="evidence" value="ECO:0007669"/>
    <property type="project" value="TreeGrafter"/>
</dbReference>
<dbReference type="PANTHER" id="PTHR13767">
    <property type="entry name" value="TRNA-PSEUDOURIDINE SYNTHASE"/>
    <property type="match status" value="1"/>
</dbReference>
<dbReference type="GO" id="GO:0160148">
    <property type="term" value="F:tRNA pseudouridine(55) synthase activity"/>
    <property type="evidence" value="ECO:0007669"/>
    <property type="project" value="UniProtKB-EC"/>
</dbReference>
<sequence>MENKSSILLLRKPPGVTSFASLFPIKHLVSPHVGHAGTLDKFADGLMIVLTGKLTRLNPVFSGLDKKYRAVFHFGRETDTLDPEGDVVAEAPVPDEAIIREAINSGFLGTVMQRPPAFSAIHVGGERAHRLVRSGRPVDIPERPVTIHSFNVVSWEPPFLTADIHVSKGTYIRSIARDLGHACASHCFVQHLTRTAIGPYTLEEAVTADDYAGIWNLVGEADRLLLRLSSCGVLRLEDEDMWNLTAAGTMPLATLHGKNYAIAYDRKGIAQAVLAIDSQGRCTKALARFAG</sequence>
<dbReference type="OrthoDB" id="9802309at2"/>
<dbReference type="GO" id="GO:0031119">
    <property type="term" value="P:tRNA pseudouridine synthesis"/>
    <property type="evidence" value="ECO:0007669"/>
    <property type="project" value="UniProtKB-UniRule"/>
</dbReference>
<evidence type="ECO:0000313" key="8">
    <source>
        <dbReference type="Proteomes" id="UP000007939"/>
    </source>
</evidence>
<dbReference type="EMBL" id="CP002659">
    <property type="protein sequence ID" value="AEC01824.1"/>
    <property type="molecule type" value="Genomic_DNA"/>
</dbReference>
<accession>F4GK52</accession>
<dbReference type="Gene3D" id="3.30.2350.10">
    <property type="entry name" value="Pseudouridine synthase"/>
    <property type="match status" value="1"/>
</dbReference>
<feature type="active site" description="Nucleophile" evidence="5">
    <location>
        <position position="40"/>
    </location>
</feature>
<dbReference type="GO" id="GO:0003723">
    <property type="term" value="F:RNA binding"/>
    <property type="evidence" value="ECO:0007669"/>
    <property type="project" value="InterPro"/>
</dbReference>
<dbReference type="AlphaFoldDB" id="F4GK52"/>
<dbReference type="SUPFAM" id="SSF55120">
    <property type="entry name" value="Pseudouridine synthase"/>
    <property type="match status" value="1"/>
</dbReference>
<reference evidence="7 8" key="2">
    <citation type="journal article" date="2012" name="Stand. Genomic Sci.">
        <title>Complete genome sequence of the termite hindgut bacterium Spirochaeta coccoides type strain (SPN1(T)), reclassification in the genus Sphaerochaeta as Sphaerochaeta coccoides comb. nov. and emendations of the family Spirochaetaceae and the genus Sphaerochaeta.</title>
        <authorList>
            <person name="Abt B."/>
            <person name="Han C."/>
            <person name="Scheuner C."/>
            <person name="Lu M."/>
            <person name="Lapidus A."/>
            <person name="Nolan M."/>
            <person name="Lucas S."/>
            <person name="Hammon N."/>
            <person name="Deshpande S."/>
            <person name="Cheng J.F."/>
            <person name="Tapia R."/>
            <person name="Goodwin L.A."/>
            <person name="Pitluck S."/>
            <person name="Liolios K."/>
            <person name="Pagani I."/>
            <person name="Ivanova N."/>
            <person name="Mavromatis K."/>
            <person name="Mikhailova N."/>
            <person name="Huntemann M."/>
            <person name="Pati A."/>
            <person name="Chen A."/>
            <person name="Palaniappan K."/>
            <person name="Land M."/>
            <person name="Hauser L."/>
            <person name="Brambilla E.M."/>
            <person name="Rohde M."/>
            <person name="Spring S."/>
            <person name="Gronow S."/>
            <person name="Goker M."/>
            <person name="Woyke T."/>
            <person name="Bristow J."/>
            <person name="Eisen J.A."/>
            <person name="Markowitz V."/>
            <person name="Hugenholtz P."/>
            <person name="Kyrpides N.C."/>
            <person name="Klenk H.P."/>
            <person name="Detter J.C."/>
        </authorList>
    </citation>
    <scope>NUCLEOTIDE SEQUENCE [LARGE SCALE GENOMIC DNA]</scope>
    <source>
        <strain evidence="8">ATCC BAA-1237 / DSM 17374 / SPN1</strain>
    </source>
</reference>
<dbReference type="HOGENOM" id="CLU_032087_0_0_12"/>
<evidence type="ECO:0000259" key="6">
    <source>
        <dbReference type="Pfam" id="PF01509"/>
    </source>
</evidence>
<comment type="function">
    <text evidence="5">Responsible for synthesis of pseudouridine from uracil-55 in the psi GC loop of transfer RNAs.</text>
</comment>
<dbReference type="eggNOG" id="COG0130">
    <property type="taxonomic scope" value="Bacteria"/>
</dbReference>
<dbReference type="HAMAP" id="MF_01080">
    <property type="entry name" value="TruB_bact"/>
    <property type="match status" value="1"/>
</dbReference>
<evidence type="ECO:0000256" key="3">
    <source>
        <dbReference type="ARBA" id="ARBA00022694"/>
    </source>
</evidence>
<keyword evidence="8" id="KW-1185">Reference proteome</keyword>
<keyword evidence="4 5" id="KW-0413">Isomerase</keyword>
<dbReference type="PANTHER" id="PTHR13767:SF2">
    <property type="entry name" value="PSEUDOURIDYLATE SYNTHASE TRUB1"/>
    <property type="match status" value="1"/>
</dbReference>
<protein>
    <recommendedName>
        <fullName evidence="5">tRNA pseudouridine synthase B</fullName>
        <ecNumber evidence="5">5.4.99.25</ecNumber>
    </recommendedName>
    <alternativeName>
        <fullName evidence="5">tRNA pseudouridine(55) synthase</fullName>
        <shortName evidence="5">Psi55 synthase</shortName>
    </alternativeName>
    <alternativeName>
        <fullName evidence="5">tRNA pseudouridylate synthase</fullName>
    </alternativeName>
    <alternativeName>
        <fullName evidence="5">tRNA-uridine isomerase</fullName>
    </alternativeName>
</protein>
<comment type="similarity">
    <text evidence="2 5">Belongs to the pseudouridine synthase TruB family. Type 1 subfamily.</text>
</comment>
<evidence type="ECO:0000256" key="2">
    <source>
        <dbReference type="ARBA" id="ARBA00005642"/>
    </source>
</evidence>
<feature type="domain" description="Pseudouridine synthase II N-terminal" evidence="6">
    <location>
        <begin position="32"/>
        <end position="172"/>
    </location>
</feature>
<proteinExistence type="inferred from homology"/>
<gene>
    <name evidence="5" type="primary">truB</name>
    <name evidence="7" type="ordered locus">Spico_0596</name>
</gene>
<dbReference type="Pfam" id="PF01509">
    <property type="entry name" value="TruB_N"/>
    <property type="match status" value="1"/>
</dbReference>
<evidence type="ECO:0000256" key="1">
    <source>
        <dbReference type="ARBA" id="ARBA00000385"/>
    </source>
</evidence>